<evidence type="ECO:0000256" key="5">
    <source>
        <dbReference type="ARBA" id="ARBA00022989"/>
    </source>
</evidence>
<dbReference type="GO" id="GO:0005886">
    <property type="term" value="C:plasma membrane"/>
    <property type="evidence" value="ECO:0007669"/>
    <property type="project" value="UniProtKB-SubCell"/>
</dbReference>
<evidence type="ECO:0000313" key="11">
    <source>
        <dbReference type="Proteomes" id="UP000182761"/>
    </source>
</evidence>
<dbReference type="RefSeq" id="WP_055426103.1">
    <property type="nucleotide sequence ID" value="NZ_FCOR01000012.1"/>
</dbReference>
<protein>
    <submittedName>
        <fullName evidence="10">Mechanosensitive ion channel</fullName>
    </submittedName>
</protein>
<organism evidence="10 11">
    <name type="scientific">Apibacter mensalis</name>
    <dbReference type="NCBI Taxonomy" id="1586267"/>
    <lineage>
        <taxon>Bacteria</taxon>
        <taxon>Pseudomonadati</taxon>
        <taxon>Bacteroidota</taxon>
        <taxon>Flavobacteriia</taxon>
        <taxon>Flavobacteriales</taxon>
        <taxon>Weeksellaceae</taxon>
        <taxon>Apibacter</taxon>
    </lineage>
</organism>
<dbReference type="InterPro" id="IPR010920">
    <property type="entry name" value="LSM_dom_sf"/>
</dbReference>
<reference evidence="10 11" key="1">
    <citation type="submission" date="2016-01" db="EMBL/GenBank/DDBJ databases">
        <authorList>
            <person name="McClelland M."/>
            <person name="Jain A."/>
            <person name="Saraogi P."/>
            <person name="Mendelson R."/>
            <person name="Westerman R."/>
            <person name="SanMiguel P."/>
            <person name="Csonka L."/>
        </authorList>
    </citation>
    <scope>NUCLEOTIDE SEQUENCE [LARGE SCALE GENOMIC DNA]</scope>
    <source>
        <strain evidence="10 11">R-53146</strain>
    </source>
</reference>
<dbReference type="InterPro" id="IPR049278">
    <property type="entry name" value="MS_channel_C"/>
</dbReference>
<dbReference type="Gene3D" id="2.30.30.60">
    <property type="match status" value="1"/>
</dbReference>
<dbReference type="Gene3D" id="1.10.287.1260">
    <property type="match status" value="1"/>
</dbReference>
<sequence>MSKTNRKIYIVIIIYIYTAISAYAQNNNEWNSIYKDTLLSKEKKDSLKIQELKMQVQELKLSQIALLNEKKNIGKTDSLKKVFQKKQIDSLRAITKGYPIIIDKDTLFYLYARRGGVMPADRASKVKEMILAEGKKLRLKPDSIYMYETEYVTDIMSGDKVIITLSDQDGLWQNSTRQELAKKYTSIISKKISELHSKYGLQQKIKSFLILFLVIITQTIAIYFTHKLFKKIKNRLKKIINEKFEANKFLTNERQEVLLVSIIKIFKYSFIIIQLIISIFIIFSIFPETERYVYHIFTFMGNLAKDMGNTIIHYIPNLVKIIFIYLIFKYLIKILKYFSGEISEERIKIKGFYSDWAHSTFNILRFLLYSFMFIMIWPLLPNSNSPAFQGISVFIGLIISLGSTTVIGNLMSGLVITYMRAFKIGDQIKLNETTGNVIEKTPFVTRIRTSKNELITIPNSFILSSQTVNYSASARKYGIIIYSDITVGYDIPRKQVEDLLIEAATNTEGVLKNPTPFVLVKELEDFYCCYQINAYTDRDLTMPKVYSCLHKNIMDKFHEEGIEILSPHFYAEREGNEIVMPPQYKNKPNV</sequence>
<dbReference type="PANTHER" id="PTHR30221:SF18">
    <property type="entry name" value="SLL0590 PROTEIN"/>
    <property type="match status" value="1"/>
</dbReference>
<feature type="transmembrane region" description="Helical" evidence="7">
    <location>
        <begin position="265"/>
        <end position="286"/>
    </location>
</feature>
<dbReference type="InterPro" id="IPR006685">
    <property type="entry name" value="MscS_channel_2nd"/>
</dbReference>
<dbReference type="Pfam" id="PF21082">
    <property type="entry name" value="MS_channel_3rd"/>
    <property type="match status" value="1"/>
</dbReference>
<evidence type="ECO:0000256" key="7">
    <source>
        <dbReference type="SAM" id="Phobius"/>
    </source>
</evidence>
<dbReference type="InterPro" id="IPR011066">
    <property type="entry name" value="MscS_channel_C_sf"/>
</dbReference>
<evidence type="ECO:0000259" key="9">
    <source>
        <dbReference type="Pfam" id="PF21082"/>
    </source>
</evidence>
<dbReference type="Gene3D" id="3.30.70.100">
    <property type="match status" value="1"/>
</dbReference>
<keyword evidence="11" id="KW-1185">Reference proteome</keyword>
<dbReference type="InterPro" id="IPR045275">
    <property type="entry name" value="MscS_archaea/bacteria_type"/>
</dbReference>
<feature type="transmembrane region" description="Helical" evidence="7">
    <location>
        <begin position="208"/>
        <end position="229"/>
    </location>
</feature>
<dbReference type="Pfam" id="PF00924">
    <property type="entry name" value="MS_channel_2nd"/>
    <property type="match status" value="1"/>
</dbReference>
<dbReference type="InterPro" id="IPR023408">
    <property type="entry name" value="MscS_beta-dom_sf"/>
</dbReference>
<feature type="transmembrane region" description="Helical" evidence="7">
    <location>
        <begin position="7"/>
        <end position="24"/>
    </location>
</feature>
<dbReference type="PANTHER" id="PTHR30221">
    <property type="entry name" value="SMALL-CONDUCTANCE MECHANOSENSITIVE CHANNEL"/>
    <property type="match status" value="1"/>
</dbReference>
<dbReference type="EMBL" id="FCOR01000012">
    <property type="protein sequence ID" value="CVK16920.1"/>
    <property type="molecule type" value="Genomic_DNA"/>
</dbReference>
<dbReference type="AlphaFoldDB" id="A0A0X3AR81"/>
<keyword evidence="4 7" id="KW-0812">Transmembrane</keyword>
<evidence type="ECO:0000256" key="6">
    <source>
        <dbReference type="ARBA" id="ARBA00023136"/>
    </source>
</evidence>
<evidence type="ECO:0000256" key="3">
    <source>
        <dbReference type="ARBA" id="ARBA00022475"/>
    </source>
</evidence>
<feature type="transmembrane region" description="Helical" evidence="7">
    <location>
        <begin position="353"/>
        <end position="379"/>
    </location>
</feature>
<dbReference type="OrthoDB" id="9809206at2"/>
<keyword evidence="6 7" id="KW-0472">Membrane</keyword>
<keyword evidence="5 7" id="KW-1133">Transmembrane helix</keyword>
<dbReference type="GO" id="GO:0008381">
    <property type="term" value="F:mechanosensitive monoatomic ion channel activity"/>
    <property type="evidence" value="ECO:0007669"/>
    <property type="project" value="InterPro"/>
</dbReference>
<name>A0A0X3AR81_9FLAO</name>
<evidence type="ECO:0000256" key="4">
    <source>
        <dbReference type="ARBA" id="ARBA00022692"/>
    </source>
</evidence>
<dbReference type="SUPFAM" id="SSF82689">
    <property type="entry name" value="Mechanosensitive channel protein MscS (YggB), C-terminal domain"/>
    <property type="match status" value="1"/>
</dbReference>
<dbReference type="Proteomes" id="UP000182761">
    <property type="component" value="Unassembled WGS sequence"/>
</dbReference>
<feature type="transmembrane region" description="Helical" evidence="7">
    <location>
        <begin position="391"/>
        <end position="419"/>
    </location>
</feature>
<evidence type="ECO:0000259" key="8">
    <source>
        <dbReference type="Pfam" id="PF00924"/>
    </source>
</evidence>
<comment type="subcellular location">
    <subcellularLocation>
        <location evidence="1">Cell membrane</location>
        <topology evidence="1">Multi-pass membrane protein</topology>
    </subcellularLocation>
</comment>
<feature type="transmembrane region" description="Helical" evidence="7">
    <location>
        <begin position="311"/>
        <end position="332"/>
    </location>
</feature>
<keyword evidence="3" id="KW-1003">Cell membrane</keyword>
<comment type="similarity">
    <text evidence="2">Belongs to the MscS (TC 1.A.23) family.</text>
</comment>
<feature type="domain" description="Mechanosensitive ion channel MscS" evidence="8">
    <location>
        <begin position="405"/>
        <end position="471"/>
    </location>
</feature>
<proteinExistence type="inferred from homology"/>
<evidence type="ECO:0000313" key="10">
    <source>
        <dbReference type="EMBL" id="CVK16920.1"/>
    </source>
</evidence>
<evidence type="ECO:0000256" key="1">
    <source>
        <dbReference type="ARBA" id="ARBA00004651"/>
    </source>
</evidence>
<gene>
    <name evidence="10" type="ORF">Ga0061079_11251</name>
</gene>
<accession>A0A0X3AR81</accession>
<feature type="domain" description="Mechanosensitive ion channel MscS C-terminal" evidence="9">
    <location>
        <begin position="484"/>
        <end position="564"/>
    </location>
</feature>
<evidence type="ECO:0000256" key="2">
    <source>
        <dbReference type="ARBA" id="ARBA00008017"/>
    </source>
</evidence>
<dbReference type="SUPFAM" id="SSF50182">
    <property type="entry name" value="Sm-like ribonucleoproteins"/>
    <property type="match status" value="1"/>
</dbReference>